<organism evidence="1 2">
    <name type="scientific">Corynebacterium stationis</name>
    <dbReference type="NCBI Taxonomy" id="1705"/>
    <lineage>
        <taxon>Bacteria</taxon>
        <taxon>Bacillati</taxon>
        <taxon>Actinomycetota</taxon>
        <taxon>Actinomycetes</taxon>
        <taxon>Mycobacteriales</taxon>
        <taxon>Corynebacteriaceae</taxon>
        <taxon>Corynebacterium</taxon>
    </lineage>
</organism>
<name>A0A177INK2_9CORY</name>
<dbReference type="EMBL" id="LSTQ01000011">
    <property type="protein sequence ID" value="OAH29811.1"/>
    <property type="molecule type" value="Genomic_DNA"/>
</dbReference>
<sequence>MELVTATFTVSAAQKAVIDTMRSPHLSLTHFNDETIAVVDVIDDHTIRNYSINPDGTHIIEELEEIGGGWTQVATS</sequence>
<dbReference type="RefSeq" id="WP_066839382.1">
    <property type="nucleotide sequence ID" value="NZ_LSTQ01000011.1"/>
</dbReference>
<accession>A0A177INK2</accession>
<keyword evidence="2" id="KW-1185">Reference proteome</keyword>
<proteinExistence type="predicted"/>
<protein>
    <submittedName>
        <fullName evidence="1">Uncharacterized protein</fullName>
    </submittedName>
</protein>
<evidence type="ECO:0000313" key="2">
    <source>
        <dbReference type="Proteomes" id="UP000076947"/>
    </source>
</evidence>
<evidence type="ECO:0000313" key="1">
    <source>
        <dbReference type="EMBL" id="OAH29811.1"/>
    </source>
</evidence>
<dbReference type="Proteomes" id="UP000076947">
    <property type="component" value="Unassembled WGS sequence"/>
</dbReference>
<gene>
    <name evidence="1" type="ORF">AYJ05_11675</name>
</gene>
<comment type="caution">
    <text evidence="1">The sequence shown here is derived from an EMBL/GenBank/DDBJ whole genome shotgun (WGS) entry which is preliminary data.</text>
</comment>
<dbReference type="AlphaFoldDB" id="A0A177INK2"/>
<reference evidence="2" key="1">
    <citation type="submission" date="2016-02" db="EMBL/GenBank/DDBJ databases">
        <authorList>
            <person name="Kaur G."/>
            <person name="Nair G.R."/>
            <person name="Mayilraj S."/>
        </authorList>
    </citation>
    <scope>NUCLEOTIDE SEQUENCE [LARGE SCALE GENOMIC DNA]</scope>
    <source>
        <strain evidence="2">GA-15</strain>
    </source>
</reference>